<dbReference type="Proteomes" id="UP000320011">
    <property type="component" value="Unassembled WGS sequence"/>
</dbReference>
<dbReference type="OrthoDB" id="339817at2"/>
<organism evidence="3 4">
    <name type="scientific">Amycolatopsis rhizosphaerae</name>
    <dbReference type="NCBI Taxonomy" id="2053003"/>
    <lineage>
        <taxon>Bacteria</taxon>
        <taxon>Bacillati</taxon>
        <taxon>Actinomycetota</taxon>
        <taxon>Actinomycetes</taxon>
        <taxon>Pseudonocardiales</taxon>
        <taxon>Pseudonocardiaceae</taxon>
        <taxon>Amycolatopsis</taxon>
    </lineage>
</organism>
<comment type="caution">
    <text evidence="3">The sequence shown here is derived from an EMBL/GenBank/DDBJ whole genome shotgun (WGS) entry which is preliminary data.</text>
</comment>
<evidence type="ECO:0000256" key="2">
    <source>
        <dbReference type="SAM" id="SignalP"/>
    </source>
</evidence>
<reference evidence="3 4" key="2">
    <citation type="submission" date="2019-08" db="EMBL/GenBank/DDBJ databases">
        <title>Amycolatopsis acidicola sp. nov., isolated from peat swamp forest soil.</title>
        <authorList>
            <person name="Srisuk N."/>
        </authorList>
    </citation>
    <scope>NUCLEOTIDE SEQUENCE [LARGE SCALE GENOMIC DNA]</scope>
    <source>
        <strain evidence="3 4">TBRC 6029</strain>
    </source>
</reference>
<dbReference type="AlphaFoldDB" id="A0A558DKY0"/>
<reference evidence="3 4" key="1">
    <citation type="submission" date="2019-07" db="EMBL/GenBank/DDBJ databases">
        <authorList>
            <person name="Duangmal K."/>
            <person name="Teo W.F.A."/>
        </authorList>
    </citation>
    <scope>NUCLEOTIDE SEQUENCE [LARGE SCALE GENOMIC DNA]</scope>
    <source>
        <strain evidence="3 4">TBRC 6029</strain>
    </source>
</reference>
<keyword evidence="2" id="KW-0732">Signal</keyword>
<dbReference type="SUPFAM" id="SSF51126">
    <property type="entry name" value="Pectin lyase-like"/>
    <property type="match status" value="1"/>
</dbReference>
<dbReference type="EMBL" id="VJWX01000011">
    <property type="protein sequence ID" value="TVT61654.1"/>
    <property type="molecule type" value="Genomic_DNA"/>
</dbReference>
<feature type="signal peptide" evidence="2">
    <location>
        <begin position="1"/>
        <end position="26"/>
    </location>
</feature>
<feature type="region of interest" description="Disordered" evidence="1">
    <location>
        <begin position="573"/>
        <end position="593"/>
    </location>
</feature>
<evidence type="ECO:0008006" key="5">
    <source>
        <dbReference type="Google" id="ProtNLM"/>
    </source>
</evidence>
<feature type="region of interest" description="Disordered" evidence="1">
    <location>
        <begin position="273"/>
        <end position="311"/>
    </location>
</feature>
<name>A0A558DKY0_9PSEU</name>
<evidence type="ECO:0000313" key="3">
    <source>
        <dbReference type="EMBL" id="TVT61654.1"/>
    </source>
</evidence>
<dbReference type="Gene3D" id="2.160.20.10">
    <property type="entry name" value="Single-stranded right-handed beta-helix, Pectin lyase-like"/>
    <property type="match status" value="1"/>
</dbReference>
<gene>
    <name evidence="3" type="ORF">FNH05_02520</name>
</gene>
<dbReference type="InterPro" id="IPR012334">
    <property type="entry name" value="Pectin_lyas_fold"/>
</dbReference>
<feature type="compositionally biased region" description="Polar residues" evidence="1">
    <location>
        <begin position="286"/>
        <end position="304"/>
    </location>
</feature>
<proteinExistence type="predicted"/>
<evidence type="ECO:0000313" key="4">
    <source>
        <dbReference type="Proteomes" id="UP000320011"/>
    </source>
</evidence>
<evidence type="ECO:0000256" key="1">
    <source>
        <dbReference type="SAM" id="MobiDB-lite"/>
    </source>
</evidence>
<dbReference type="InterPro" id="IPR011050">
    <property type="entry name" value="Pectin_lyase_fold/virulence"/>
</dbReference>
<keyword evidence="4" id="KW-1185">Reference proteome</keyword>
<protein>
    <recommendedName>
        <fullName evidence="5">Right handed beta helix domain-containing protein</fullName>
    </recommendedName>
</protein>
<sequence length="593" mass="60391">MPVRSRSARLVLGVALATLVTGSVPAYGTTATTSAPRVFRVGTWNGIAGDQPSIEAAVAAAGPGDWILVGPGDYHPRMDYAGPQRSPNAPAGVLITTPGLHLRGMDRTDVVIDGTRPGAAPCSPDPADQDYGIPDASGKPSGRNGVEALLTSGVTFENFTVCNFLSGSAGSGNEIWWNGGDDSGRIGLGAWWGSFLSATSTFYDPGNPGSAAQYGLFVSNSDGPGSMTDTYASNFSDSGYYIGACGDCNAVIDRGHAEFNALGYSGTNSGGHLLVQNSEFDDNQDGFDTNSQNSADPPSPQDGTCPNGETGPTGTRSCWVFRNNYVHDNNNPDVPGVGVAGSGPVGTGISLAGARNDTVVHNRFVNNGSWAVLTTVFPDTAPASSSNVPDCRGGVLGGSAFGVTVPCLYDVWGNEIADNTFSGNGGFGNPTNGDLADLSLPPAESPGAPGDCFHGNTGTGGVPATSWPLTLQITQGTCGWPVYPDPASDAVLAAEVGCATQALFPCPPNLPAAAYPRRGTVVMPALPRQPTMPDPCAGVPVSNPWCPDAVTAASAAGSPRGIADRRPAVVFIAAGPNSSGARRRRRGGSGGPR</sequence>
<feature type="chain" id="PRO_5038444553" description="Right handed beta helix domain-containing protein" evidence="2">
    <location>
        <begin position="27"/>
        <end position="593"/>
    </location>
</feature>
<accession>A0A558DKY0</accession>
<dbReference type="RefSeq" id="WP_144585617.1">
    <property type="nucleotide sequence ID" value="NZ_VJWX01000011.1"/>
</dbReference>